<gene>
    <name evidence="1" type="ORF">SAMN04487955_11172</name>
</gene>
<reference evidence="2" key="1">
    <citation type="submission" date="2016-10" db="EMBL/GenBank/DDBJ databases">
        <authorList>
            <person name="Varghese N."/>
            <person name="Submissions S."/>
        </authorList>
    </citation>
    <scope>NUCLEOTIDE SEQUENCE [LARGE SCALE GENOMIC DNA]</scope>
    <source>
        <strain evidence="2">CGMCC 1.6981</strain>
    </source>
</reference>
<protein>
    <submittedName>
        <fullName evidence="1">Uncharacterized protein</fullName>
    </submittedName>
</protein>
<sequence length="63" mass="7417">MSDWLYEAGMRRFQRATQLYRYAFELEQDNYWFDAKFVQGVAHISYAIGKHLGWLANLIGGGR</sequence>
<accession>A0A1I7JMG9</accession>
<dbReference type="STRING" id="463301.SAMN04487955_11172"/>
<proteinExistence type="predicted"/>
<organism evidence="1 2">
    <name type="scientific">Halomonas korlensis</name>
    <dbReference type="NCBI Taxonomy" id="463301"/>
    <lineage>
        <taxon>Bacteria</taxon>
        <taxon>Pseudomonadati</taxon>
        <taxon>Pseudomonadota</taxon>
        <taxon>Gammaproteobacteria</taxon>
        <taxon>Oceanospirillales</taxon>
        <taxon>Halomonadaceae</taxon>
        <taxon>Halomonas</taxon>
    </lineage>
</organism>
<keyword evidence="2" id="KW-1185">Reference proteome</keyword>
<dbReference type="Proteomes" id="UP000198693">
    <property type="component" value="Unassembled WGS sequence"/>
</dbReference>
<dbReference type="AlphaFoldDB" id="A0A1I7JMG9"/>
<dbReference type="EMBL" id="FPBP01000011">
    <property type="protein sequence ID" value="SFU86338.1"/>
    <property type="molecule type" value="Genomic_DNA"/>
</dbReference>
<name>A0A1I7JMG9_9GAMM</name>
<dbReference type="RefSeq" id="WP_139233022.1">
    <property type="nucleotide sequence ID" value="NZ_FPBP01000011.1"/>
</dbReference>
<evidence type="ECO:0000313" key="1">
    <source>
        <dbReference type="EMBL" id="SFU86338.1"/>
    </source>
</evidence>
<evidence type="ECO:0000313" key="2">
    <source>
        <dbReference type="Proteomes" id="UP000198693"/>
    </source>
</evidence>